<gene>
    <name evidence="3" type="ORF">JKP88DRAFT_262806</name>
</gene>
<evidence type="ECO:0000313" key="3">
    <source>
        <dbReference type="EMBL" id="KAG5184631.1"/>
    </source>
</evidence>
<dbReference type="InterPro" id="IPR014710">
    <property type="entry name" value="RmlC-like_jellyroll"/>
</dbReference>
<dbReference type="EMBL" id="JAFCMP010000157">
    <property type="protein sequence ID" value="KAG5184631.1"/>
    <property type="molecule type" value="Genomic_DNA"/>
</dbReference>
<organism evidence="3 4">
    <name type="scientific">Tribonema minus</name>
    <dbReference type="NCBI Taxonomy" id="303371"/>
    <lineage>
        <taxon>Eukaryota</taxon>
        <taxon>Sar</taxon>
        <taxon>Stramenopiles</taxon>
        <taxon>Ochrophyta</taxon>
        <taxon>PX clade</taxon>
        <taxon>Xanthophyceae</taxon>
        <taxon>Tribonematales</taxon>
        <taxon>Tribonemataceae</taxon>
        <taxon>Tribonema</taxon>
    </lineage>
</organism>
<feature type="domain" description="Cyclic nucleotide-binding" evidence="2">
    <location>
        <begin position="212"/>
        <end position="343"/>
    </location>
</feature>
<evidence type="ECO:0000259" key="2">
    <source>
        <dbReference type="PROSITE" id="PS50042"/>
    </source>
</evidence>
<feature type="compositionally biased region" description="Low complexity" evidence="1">
    <location>
        <begin position="39"/>
        <end position="53"/>
    </location>
</feature>
<dbReference type="InterPro" id="IPR000595">
    <property type="entry name" value="cNMP-bd_dom"/>
</dbReference>
<feature type="region of interest" description="Disordered" evidence="1">
    <location>
        <begin position="1"/>
        <end position="62"/>
    </location>
</feature>
<evidence type="ECO:0000256" key="1">
    <source>
        <dbReference type="SAM" id="MobiDB-lite"/>
    </source>
</evidence>
<comment type="caution">
    <text evidence="3">The sequence shown here is derived from an EMBL/GenBank/DDBJ whole genome shotgun (WGS) entry which is preliminary data.</text>
</comment>
<dbReference type="SUPFAM" id="SSF51206">
    <property type="entry name" value="cAMP-binding domain-like"/>
    <property type="match status" value="1"/>
</dbReference>
<dbReference type="CDD" id="cd00038">
    <property type="entry name" value="CAP_ED"/>
    <property type="match status" value="1"/>
</dbReference>
<dbReference type="Proteomes" id="UP000664859">
    <property type="component" value="Unassembled WGS sequence"/>
</dbReference>
<keyword evidence="4" id="KW-1185">Reference proteome</keyword>
<dbReference type="PROSITE" id="PS50042">
    <property type="entry name" value="CNMP_BINDING_3"/>
    <property type="match status" value="1"/>
</dbReference>
<accession>A0A836CIA0</accession>
<dbReference type="Gene3D" id="2.60.120.10">
    <property type="entry name" value="Jelly Rolls"/>
    <property type="match status" value="1"/>
</dbReference>
<name>A0A836CIA0_9STRA</name>
<dbReference type="AlphaFoldDB" id="A0A836CIA0"/>
<feature type="region of interest" description="Disordered" evidence="1">
    <location>
        <begin position="90"/>
        <end position="112"/>
    </location>
</feature>
<evidence type="ECO:0000313" key="4">
    <source>
        <dbReference type="Proteomes" id="UP000664859"/>
    </source>
</evidence>
<dbReference type="InterPro" id="IPR018490">
    <property type="entry name" value="cNMP-bd_dom_sf"/>
</dbReference>
<proteinExistence type="predicted"/>
<reference evidence="3" key="1">
    <citation type="submission" date="2021-02" db="EMBL/GenBank/DDBJ databases">
        <title>First Annotated Genome of the Yellow-green Alga Tribonema minus.</title>
        <authorList>
            <person name="Mahan K.M."/>
        </authorList>
    </citation>
    <scope>NUCLEOTIDE SEQUENCE</scope>
    <source>
        <strain evidence="3">UTEX B ZZ1240</strain>
    </source>
</reference>
<protein>
    <recommendedName>
        <fullName evidence="2">Cyclic nucleotide-binding domain-containing protein</fullName>
    </recommendedName>
</protein>
<sequence>MLTGRKRYRATERISAAAEEGDDAWGGSPRGGGPPNFKPSPGASPSASPGASPRLRLEGRKTLFGRIPVPKVTDRTDRAATDSARPSVFRRGASGHRVSAGGRSTNPKVRAVHRPQPPRYLCLLRRFLTNAQSRVSGHRISSFYSRSPSLRPELKRTVSTADNKRLAAGDLGAVLQIADSQQAAGKDMVMASVPLPREQWPAALQQLERVPIFSQALPAERERLAERVRLLSVAKDETVIREGQRSPNPAIFMILSGVVTISVMMELPGGAMIDAVVTQLRTPSYFGEGMLRTPFYFGEGMLRIPSYFGEGMVLTGSPAYASVRATEDMQLYLVPKTDLDAAITSATRGRMVRDYHVRQFRKQHMNDLWDVIRAEGDEQGRDLVRAFCRGRGKHIMDFYDEQSLHEPSRLVLSVMWKRTMGRESLHMLTDTLPSDEAQLFSGTMRSAHSGRNQASFGISANFKKIPHFKCCSDDTL</sequence>